<keyword evidence="7 17" id="KW-0732">Signal</keyword>
<evidence type="ECO:0000256" key="5">
    <source>
        <dbReference type="ARBA" id="ARBA00022496"/>
    </source>
</evidence>
<dbReference type="Pfam" id="PF07715">
    <property type="entry name" value="Plug"/>
    <property type="match status" value="1"/>
</dbReference>
<evidence type="ECO:0000256" key="15">
    <source>
        <dbReference type="RuleBase" id="RU003357"/>
    </source>
</evidence>
<dbReference type="PROSITE" id="PS52016">
    <property type="entry name" value="TONB_DEPENDENT_REC_3"/>
    <property type="match status" value="1"/>
</dbReference>
<keyword evidence="6 14" id="KW-0812">Transmembrane</keyword>
<evidence type="ECO:0000259" key="18">
    <source>
        <dbReference type="SMART" id="SM00965"/>
    </source>
</evidence>
<dbReference type="AlphaFoldDB" id="A0A0D0JWF5"/>
<evidence type="ECO:0000256" key="16">
    <source>
        <dbReference type="SAM" id="MobiDB-lite"/>
    </source>
</evidence>
<evidence type="ECO:0000256" key="4">
    <source>
        <dbReference type="ARBA" id="ARBA00022452"/>
    </source>
</evidence>
<evidence type="ECO:0000256" key="3">
    <source>
        <dbReference type="ARBA" id="ARBA00022448"/>
    </source>
</evidence>
<evidence type="ECO:0000256" key="12">
    <source>
        <dbReference type="ARBA" id="ARBA00023170"/>
    </source>
</evidence>
<evidence type="ECO:0000313" key="19">
    <source>
        <dbReference type="EMBL" id="KIP91151.1"/>
    </source>
</evidence>
<dbReference type="OrthoDB" id="174652at2"/>
<dbReference type="RefSeq" id="WP_042556110.1">
    <property type="nucleotide sequence ID" value="NZ_JXQW01000093.1"/>
</dbReference>
<dbReference type="InterPro" id="IPR039426">
    <property type="entry name" value="TonB-dep_rcpt-like"/>
</dbReference>
<dbReference type="InterPro" id="IPR012910">
    <property type="entry name" value="Plug_dom"/>
</dbReference>
<keyword evidence="8" id="KW-0408">Iron</keyword>
<dbReference type="PANTHER" id="PTHR32552:SF74">
    <property type="entry name" value="HYDROXAMATE SIDEROPHORE RECEPTOR FHUE"/>
    <property type="match status" value="1"/>
</dbReference>
<feature type="region of interest" description="Disordered" evidence="16">
    <location>
        <begin position="117"/>
        <end position="148"/>
    </location>
</feature>
<dbReference type="GO" id="GO:0038023">
    <property type="term" value="F:signaling receptor activity"/>
    <property type="evidence" value="ECO:0007669"/>
    <property type="project" value="InterPro"/>
</dbReference>
<reference evidence="19 20" key="1">
    <citation type="submission" date="2014-12" db="EMBL/GenBank/DDBJ databases">
        <title>16Stimator: statistical estimation of ribosomal gene copy numbers from draft genome assemblies.</title>
        <authorList>
            <person name="Perisin M.A."/>
            <person name="Vetter M."/>
            <person name="Gilbert J.A."/>
            <person name="Bergelson J."/>
        </authorList>
    </citation>
    <scope>NUCLEOTIDE SEQUENCE [LARGE SCALE GENOMIC DNA]</scope>
    <source>
        <strain evidence="19 20">MEJ086</strain>
    </source>
</reference>
<proteinExistence type="inferred from homology"/>
<evidence type="ECO:0000256" key="8">
    <source>
        <dbReference type="ARBA" id="ARBA00023004"/>
    </source>
</evidence>
<dbReference type="InterPro" id="IPR037066">
    <property type="entry name" value="Plug_dom_sf"/>
</dbReference>
<sequence>MSPRPSVSLRPLSLAIALALFAPLASAAEHYQLESGPLATQLNRLAAQAGIFLAGDASLTSGQHSRALDGSYSIEQALAILLEGSGLEAVKTGENRYELKPLPTSNGLELSALSISGKAPGSTTEGTGSYTTWSTSSSTRLNLSPKETPQSIAVITRQRMDDQRLTNLSDVLDATPGVTVKPLGMGADAPQIWARGSSIKSFQIDGVPTSSSLSNYLQSTAIFDRIEIVRGATGMMSGLGTPSATINMIRKRPTYEPQVILNAEAGNWQRYGTGVDVSGPLTENGNIRARAVVDYKQQGAWTDNYQQDYFTLYGITEVDLNDSTLLTLGFSHITRDTDSPVRPSLMFYSNGQRIHFDAQDNDTPKWQYYDHELSSVFTSLEHSFESGWNAKAELTHTEYSYDTITGNLTGNIDQATGTGGSVRPVHWASDVDQDSLDAYVTGPFSLFGQEHELIGGVTLSQLQSSSPGYALRSALTVANASDWVDATPRPAFNRSGKSTSHEYQYGAYLSTRLHLTEDTSLLLGGRVTDWKQNKDSTSYTTGLKSKENSRESGIFVPYAGLVHALNDTWSVYASYTQIFQPQDSFVQDYVESPAPEEGTSYEAGIKGSFNDGRLNSNFSVFRTEQDNLAVWSSAERTYDLYNDTTTEGVELELNGELAEGWNFTSGYVYSVTRNKDDERILTRAPRHSVKTFTTYRLPGALNKLTIGGGINWESKTGDNLHLYTQSSYALANLMVRYDIDENLTASLNVNNLFDKEYFMGSAGNGIYGPPRNFMTALKYTY</sequence>
<feature type="domain" description="Secretin/TonB short N-terminal" evidence="18">
    <location>
        <begin position="51"/>
        <end position="102"/>
    </location>
</feature>
<dbReference type="InterPro" id="IPR010105">
    <property type="entry name" value="TonB_sidphr_rcpt"/>
</dbReference>
<evidence type="ECO:0000256" key="1">
    <source>
        <dbReference type="ARBA" id="ARBA00004571"/>
    </source>
</evidence>
<keyword evidence="9" id="KW-0406">Ion transport</keyword>
<comment type="caution">
    <text evidence="19">The sequence shown here is derived from an EMBL/GenBank/DDBJ whole genome shotgun (WGS) entry which is preliminary data.</text>
</comment>
<keyword evidence="3 14" id="KW-0813">Transport</keyword>
<evidence type="ECO:0000256" key="13">
    <source>
        <dbReference type="ARBA" id="ARBA00023237"/>
    </source>
</evidence>
<keyword evidence="5" id="KW-0410">Iron transport</keyword>
<protein>
    <submittedName>
        <fullName evidence="19">Ferric-pseudobactin BN7/BN8 receptor</fullName>
    </submittedName>
</protein>
<keyword evidence="4 14" id="KW-1134">Transmembrane beta strand</keyword>
<dbReference type="Gene3D" id="2.170.130.10">
    <property type="entry name" value="TonB-dependent receptor, plug domain"/>
    <property type="match status" value="1"/>
</dbReference>
<gene>
    <name evidence="19" type="ORF">RU08_22525</name>
</gene>
<dbReference type="NCBIfam" id="TIGR01783">
    <property type="entry name" value="TonB-siderophor"/>
    <property type="match status" value="1"/>
</dbReference>
<dbReference type="GO" id="GO:0015344">
    <property type="term" value="F:siderophore uptake transmembrane transporter activity"/>
    <property type="evidence" value="ECO:0007669"/>
    <property type="project" value="TreeGrafter"/>
</dbReference>
<dbReference type="InterPro" id="IPR036942">
    <property type="entry name" value="Beta-barrel_TonB_sf"/>
</dbReference>
<dbReference type="InterPro" id="IPR000531">
    <property type="entry name" value="Beta-barrel_TonB"/>
</dbReference>
<dbReference type="EMBL" id="JXQW01000093">
    <property type="protein sequence ID" value="KIP91151.1"/>
    <property type="molecule type" value="Genomic_DNA"/>
</dbReference>
<keyword evidence="13 14" id="KW-0998">Cell outer membrane</keyword>
<evidence type="ECO:0000256" key="6">
    <source>
        <dbReference type="ARBA" id="ARBA00022692"/>
    </source>
</evidence>
<evidence type="ECO:0000256" key="10">
    <source>
        <dbReference type="ARBA" id="ARBA00023077"/>
    </source>
</evidence>
<dbReference type="Pfam" id="PF00593">
    <property type="entry name" value="TonB_dep_Rec_b-barrel"/>
    <property type="match status" value="1"/>
</dbReference>
<feature type="chain" id="PRO_5002225691" evidence="17">
    <location>
        <begin position="28"/>
        <end position="781"/>
    </location>
</feature>
<evidence type="ECO:0000256" key="2">
    <source>
        <dbReference type="ARBA" id="ARBA00009810"/>
    </source>
</evidence>
<name>A0A0D0JWF5_9PSED</name>
<dbReference type="CDD" id="cd01347">
    <property type="entry name" value="ligand_gated_channel"/>
    <property type="match status" value="1"/>
</dbReference>
<dbReference type="GO" id="GO:0015891">
    <property type="term" value="P:siderophore transport"/>
    <property type="evidence" value="ECO:0007669"/>
    <property type="project" value="InterPro"/>
</dbReference>
<comment type="similarity">
    <text evidence="2 14 15">Belongs to the TonB-dependent receptor family.</text>
</comment>
<evidence type="ECO:0000256" key="17">
    <source>
        <dbReference type="SAM" id="SignalP"/>
    </source>
</evidence>
<feature type="compositionally biased region" description="Low complexity" evidence="16">
    <location>
        <begin position="121"/>
        <end position="139"/>
    </location>
</feature>
<accession>A0A0D0JWF5</accession>
<dbReference type="Gene3D" id="2.40.170.20">
    <property type="entry name" value="TonB-dependent receptor, beta-barrel domain"/>
    <property type="match status" value="1"/>
</dbReference>
<dbReference type="GO" id="GO:0009279">
    <property type="term" value="C:cell outer membrane"/>
    <property type="evidence" value="ECO:0007669"/>
    <property type="project" value="UniProtKB-SubCell"/>
</dbReference>
<organism evidence="19 20">
    <name type="scientific">Pseudomonas fulva</name>
    <dbReference type="NCBI Taxonomy" id="47880"/>
    <lineage>
        <taxon>Bacteria</taxon>
        <taxon>Pseudomonadati</taxon>
        <taxon>Pseudomonadota</taxon>
        <taxon>Gammaproteobacteria</taxon>
        <taxon>Pseudomonadales</taxon>
        <taxon>Pseudomonadaceae</taxon>
        <taxon>Pseudomonas</taxon>
    </lineage>
</organism>
<dbReference type="Proteomes" id="UP000032068">
    <property type="component" value="Unassembled WGS sequence"/>
</dbReference>
<evidence type="ECO:0000256" key="11">
    <source>
        <dbReference type="ARBA" id="ARBA00023136"/>
    </source>
</evidence>
<dbReference type="InterPro" id="IPR011662">
    <property type="entry name" value="Secretin/TonB_short_N"/>
</dbReference>
<dbReference type="SMART" id="SM00965">
    <property type="entry name" value="STN"/>
    <property type="match status" value="1"/>
</dbReference>
<keyword evidence="12 19" id="KW-0675">Receptor</keyword>
<evidence type="ECO:0000256" key="9">
    <source>
        <dbReference type="ARBA" id="ARBA00023065"/>
    </source>
</evidence>
<dbReference type="PANTHER" id="PTHR32552">
    <property type="entry name" value="FERRICHROME IRON RECEPTOR-RELATED"/>
    <property type="match status" value="1"/>
</dbReference>
<evidence type="ECO:0000256" key="14">
    <source>
        <dbReference type="PROSITE-ProRule" id="PRU01360"/>
    </source>
</evidence>
<dbReference type="Gene3D" id="3.55.50.30">
    <property type="match status" value="1"/>
</dbReference>
<evidence type="ECO:0000313" key="20">
    <source>
        <dbReference type="Proteomes" id="UP000032068"/>
    </source>
</evidence>
<keyword evidence="10 15" id="KW-0798">TonB box</keyword>
<dbReference type="Pfam" id="PF07660">
    <property type="entry name" value="STN"/>
    <property type="match status" value="1"/>
</dbReference>
<dbReference type="SUPFAM" id="SSF56935">
    <property type="entry name" value="Porins"/>
    <property type="match status" value="1"/>
</dbReference>
<comment type="subcellular location">
    <subcellularLocation>
        <location evidence="1 14">Cell outer membrane</location>
        <topology evidence="1 14">Multi-pass membrane protein</topology>
    </subcellularLocation>
</comment>
<keyword evidence="11 14" id="KW-0472">Membrane</keyword>
<dbReference type="FunFam" id="2.170.130.10:FF:000010">
    <property type="entry name" value="Ferripyoverdine receptor"/>
    <property type="match status" value="1"/>
</dbReference>
<feature type="signal peptide" evidence="17">
    <location>
        <begin position="1"/>
        <end position="27"/>
    </location>
</feature>
<evidence type="ECO:0000256" key="7">
    <source>
        <dbReference type="ARBA" id="ARBA00022729"/>
    </source>
</evidence>